<keyword evidence="2" id="KW-1185">Reference proteome</keyword>
<accession>A0A9D3RUT6</accession>
<name>A0A9D3RUT6_ANGAN</name>
<evidence type="ECO:0000313" key="1">
    <source>
        <dbReference type="EMBL" id="KAG5843913.1"/>
    </source>
</evidence>
<proteinExistence type="predicted"/>
<reference evidence="1" key="1">
    <citation type="submission" date="2021-01" db="EMBL/GenBank/DDBJ databases">
        <title>A chromosome-scale assembly of European eel, Anguilla anguilla.</title>
        <authorList>
            <person name="Henkel C."/>
            <person name="Jong-Raadsen S.A."/>
            <person name="Dufour S."/>
            <person name="Weltzien F.-A."/>
            <person name="Palstra A.P."/>
            <person name="Pelster B."/>
            <person name="Spaink H.P."/>
            <person name="Van Den Thillart G.E."/>
            <person name="Jansen H."/>
            <person name="Zahm M."/>
            <person name="Klopp C."/>
            <person name="Cedric C."/>
            <person name="Louis A."/>
            <person name="Berthelot C."/>
            <person name="Parey E."/>
            <person name="Roest Crollius H."/>
            <person name="Montfort J."/>
            <person name="Robinson-Rechavi M."/>
            <person name="Bucao C."/>
            <person name="Bouchez O."/>
            <person name="Gislard M."/>
            <person name="Lluch J."/>
            <person name="Milhes M."/>
            <person name="Lampietro C."/>
            <person name="Lopez Roques C."/>
            <person name="Donnadieu C."/>
            <person name="Braasch I."/>
            <person name="Desvignes T."/>
            <person name="Postlethwait J."/>
            <person name="Bobe J."/>
            <person name="Guiguen Y."/>
            <person name="Dirks R."/>
        </authorList>
    </citation>
    <scope>NUCLEOTIDE SEQUENCE</scope>
    <source>
        <strain evidence="1">Tag_6206</strain>
        <tissue evidence="1">Liver</tissue>
    </source>
</reference>
<gene>
    <name evidence="1" type="ORF">ANANG_G00155940</name>
</gene>
<dbReference type="AlphaFoldDB" id="A0A9D3RUT6"/>
<evidence type="ECO:0000313" key="2">
    <source>
        <dbReference type="Proteomes" id="UP001044222"/>
    </source>
</evidence>
<dbReference type="EMBL" id="JAFIRN010000008">
    <property type="protein sequence ID" value="KAG5843913.1"/>
    <property type="molecule type" value="Genomic_DNA"/>
</dbReference>
<comment type="caution">
    <text evidence="1">The sequence shown here is derived from an EMBL/GenBank/DDBJ whole genome shotgun (WGS) entry which is preliminary data.</text>
</comment>
<feature type="non-terminal residue" evidence="1">
    <location>
        <position position="189"/>
    </location>
</feature>
<organism evidence="1 2">
    <name type="scientific">Anguilla anguilla</name>
    <name type="common">European freshwater eel</name>
    <name type="synonym">Muraena anguilla</name>
    <dbReference type="NCBI Taxonomy" id="7936"/>
    <lineage>
        <taxon>Eukaryota</taxon>
        <taxon>Metazoa</taxon>
        <taxon>Chordata</taxon>
        <taxon>Craniata</taxon>
        <taxon>Vertebrata</taxon>
        <taxon>Euteleostomi</taxon>
        <taxon>Actinopterygii</taxon>
        <taxon>Neopterygii</taxon>
        <taxon>Teleostei</taxon>
        <taxon>Anguilliformes</taxon>
        <taxon>Anguillidae</taxon>
        <taxon>Anguilla</taxon>
    </lineage>
</organism>
<protein>
    <submittedName>
        <fullName evidence="1">Uncharacterized protein</fullName>
    </submittedName>
</protein>
<sequence>MESYTLHCICPVLCTTQLIQMPSQVVCAVTMFWPMKAVTLHIGRAHTTIAPIQPMIARAVPSICSPAETIFLDFCCFSFVSKKGYYEQFSRSDVFWLRMVPQNVFQTPWTPVLIYSCERWGLSSVCRHSLPNWFFALCLSHGRAVPKGFSESLLLFKLAIHLTKNLMPIYGHFPLQVDTFPHSFALLRH</sequence>
<dbReference type="Proteomes" id="UP001044222">
    <property type="component" value="Chromosome 8"/>
</dbReference>